<protein>
    <submittedName>
        <fullName evidence="2">Uncharacterized protein</fullName>
    </submittedName>
</protein>
<evidence type="ECO:0000256" key="1">
    <source>
        <dbReference type="SAM" id="Phobius"/>
    </source>
</evidence>
<accession>A0A316H662</accession>
<name>A0A316H662_9SPHI</name>
<sequence>MYLRYTRYKSLIFLMSLVYLIFSCCYVTKCPKFGISALKHKGGPTIQKAATPAEKKSKHPAGNFLSRPRVISHDNKTPGIFCLVLILSSLFIGFNNKRHYSYLPVAHFKYLYRPDLVISLGNLKI</sequence>
<feature type="transmembrane region" description="Helical" evidence="1">
    <location>
        <begin position="77"/>
        <end position="94"/>
    </location>
</feature>
<organism evidence="2 3">
    <name type="scientific">Mucilaginibacter oryzae</name>
    <dbReference type="NCBI Taxonomy" id="468058"/>
    <lineage>
        <taxon>Bacteria</taxon>
        <taxon>Pseudomonadati</taxon>
        <taxon>Bacteroidota</taxon>
        <taxon>Sphingobacteriia</taxon>
        <taxon>Sphingobacteriales</taxon>
        <taxon>Sphingobacteriaceae</taxon>
        <taxon>Mucilaginibacter</taxon>
    </lineage>
</organism>
<evidence type="ECO:0000313" key="3">
    <source>
        <dbReference type="Proteomes" id="UP000245678"/>
    </source>
</evidence>
<dbReference type="Proteomes" id="UP000245678">
    <property type="component" value="Unassembled WGS sequence"/>
</dbReference>
<keyword evidence="1" id="KW-0472">Membrane</keyword>
<proteinExistence type="predicted"/>
<comment type="caution">
    <text evidence="2">The sequence shown here is derived from an EMBL/GenBank/DDBJ whole genome shotgun (WGS) entry which is preliminary data.</text>
</comment>
<keyword evidence="3" id="KW-1185">Reference proteome</keyword>
<feature type="transmembrane region" description="Helical" evidence="1">
    <location>
        <begin position="12"/>
        <end position="29"/>
    </location>
</feature>
<gene>
    <name evidence="2" type="ORF">LX99_03640</name>
</gene>
<keyword evidence="1" id="KW-0812">Transmembrane</keyword>
<reference evidence="2 3" key="1">
    <citation type="submission" date="2018-05" db="EMBL/GenBank/DDBJ databases">
        <title>Genomic Encyclopedia of Archaeal and Bacterial Type Strains, Phase II (KMG-II): from individual species to whole genera.</title>
        <authorList>
            <person name="Goeker M."/>
        </authorList>
    </citation>
    <scope>NUCLEOTIDE SEQUENCE [LARGE SCALE GENOMIC DNA]</scope>
    <source>
        <strain evidence="2 3">DSM 19975</strain>
    </source>
</reference>
<evidence type="ECO:0000313" key="2">
    <source>
        <dbReference type="EMBL" id="PWK75907.1"/>
    </source>
</evidence>
<keyword evidence="1" id="KW-1133">Transmembrane helix</keyword>
<dbReference type="EMBL" id="QGHA01000007">
    <property type="protein sequence ID" value="PWK75907.1"/>
    <property type="molecule type" value="Genomic_DNA"/>
</dbReference>
<dbReference type="AlphaFoldDB" id="A0A316H662"/>
<dbReference type="PROSITE" id="PS51257">
    <property type="entry name" value="PROKAR_LIPOPROTEIN"/>
    <property type="match status" value="1"/>
</dbReference>